<dbReference type="AlphaFoldDB" id="A0A6V8MF90"/>
<evidence type="ECO:0000313" key="4">
    <source>
        <dbReference type="Proteomes" id="UP000556026"/>
    </source>
</evidence>
<dbReference type="EMBL" id="BLXX01000002">
    <property type="protein sequence ID" value="GFO58666.1"/>
    <property type="molecule type" value="Genomic_DNA"/>
</dbReference>
<evidence type="ECO:0000313" key="3">
    <source>
        <dbReference type="EMBL" id="GFO58666.1"/>
    </source>
</evidence>
<dbReference type="InterPro" id="IPR052048">
    <property type="entry name" value="ST_Response_Regulator"/>
</dbReference>
<dbReference type="InterPro" id="IPR001789">
    <property type="entry name" value="Sig_transdc_resp-reg_receiver"/>
</dbReference>
<keyword evidence="1" id="KW-0597">Phosphoprotein</keyword>
<accession>A0A6V8MF90</accession>
<dbReference type="SMART" id="SM00448">
    <property type="entry name" value="REC"/>
    <property type="match status" value="1"/>
</dbReference>
<proteinExistence type="predicted"/>
<keyword evidence="4" id="KW-1185">Reference proteome</keyword>
<sequence length="134" mass="15039">METLNPRTSFSLLYVEDDPEARTLVAKALSMKFRQLRLFSAENGAEGLRLYQEHRPDIVLTDIKMPEMDGITMAGRIREIHDGAVICVLSAYCDAQEFQKQADELNLSHCLAKPVDYRTLFATIDSCLATVVDG</sequence>
<dbReference type="Proteomes" id="UP000556026">
    <property type="component" value="Unassembled WGS sequence"/>
</dbReference>
<feature type="domain" description="Response regulatory" evidence="2">
    <location>
        <begin position="11"/>
        <end position="128"/>
    </location>
</feature>
<dbReference type="Pfam" id="PF00072">
    <property type="entry name" value="Response_reg"/>
    <property type="match status" value="1"/>
</dbReference>
<evidence type="ECO:0000256" key="1">
    <source>
        <dbReference type="PROSITE-ProRule" id="PRU00169"/>
    </source>
</evidence>
<evidence type="ECO:0000259" key="2">
    <source>
        <dbReference type="PROSITE" id="PS50110"/>
    </source>
</evidence>
<organism evidence="3 4">
    <name type="scientific">Geomonas silvestris</name>
    <dbReference type="NCBI Taxonomy" id="2740184"/>
    <lineage>
        <taxon>Bacteria</taxon>
        <taxon>Pseudomonadati</taxon>
        <taxon>Thermodesulfobacteriota</taxon>
        <taxon>Desulfuromonadia</taxon>
        <taxon>Geobacterales</taxon>
        <taxon>Geobacteraceae</taxon>
        <taxon>Geomonas</taxon>
    </lineage>
</organism>
<gene>
    <name evidence="3" type="ORF">GMST_09910</name>
</gene>
<dbReference type="RefSeq" id="WP_183353519.1">
    <property type="nucleotide sequence ID" value="NZ_BLXX01000002.1"/>
</dbReference>
<dbReference type="GO" id="GO:0000160">
    <property type="term" value="P:phosphorelay signal transduction system"/>
    <property type="evidence" value="ECO:0007669"/>
    <property type="project" value="InterPro"/>
</dbReference>
<reference evidence="4" key="1">
    <citation type="submission" date="2020-06" db="EMBL/GenBank/DDBJ databases">
        <title>Draft genomic sequence of Geomonas sp. Red330.</title>
        <authorList>
            <person name="Itoh H."/>
            <person name="Zhenxing X."/>
            <person name="Ushijima N."/>
            <person name="Masuda Y."/>
            <person name="Shiratori Y."/>
            <person name="Senoo K."/>
        </authorList>
    </citation>
    <scope>NUCLEOTIDE SEQUENCE [LARGE SCALE GENOMIC DNA]</scope>
    <source>
        <strain evidence="4">Red330</strain>
    </source>
</reference>
<dbReference type="PANTHER" id="PTHR43228:SF1">
    <property type="entry name" value="TWO-COMPONENT RESPONSE REGULATOR ARR22"/>
    <property type="match status" value="1"/>
</dbReference>
<protein>
    <recommendedName>
        <fullName evidence="2">Response regulatory domain-containing protein</fullName>
    </recommendedName>
</protein>
<comment type="caution">
    <text evidence="3">The sequence shown here is derived from an EMBL/GenBank/DDBJ whole genome shotgun (WGS) entry which is preliminary data.</text>
</comment>
<dbReference type="InterPro" id="IPR011006">
    <property type="entry name" value="CheY-like_superfamily"/>
</dbReference>
<feature type="modified residue" description="4-aspartylphosphate" evidence="1">
    <location>
        <position position="62"/>
    </location>
</feature>
<dbReference type="SUPFAM" id="SSF52172">
    <property type="entry name" value="CheY-like"/>
    <property type="match status" value="1"/>
</dbReference>
<dbReference type="Gene3D" id="3.40.50.2300">
    <property type="match status" value="1"/>
</dbReference>
<name>A0A6V8MF90_9BACT</name>
<dbReference type="PANTHER" id="PTHR43228">
    <property type="entry name" value="TWO-COMPONENT RESPONSE REGULATOR"/>
    <property type="match status" value="1"/>
</dbReference>
<dbReference type="PROSITE" id="PS50110">
    <property type="entry name" value="RESPONSE_REGULATORY"/>
    <property type="match status" value="1"/>
</dbReference>